<sequence length="58" mass="6083">MPDHPVCNIITQGGMTSSPLPVIPVLDTGIHSCHVKPHGCRITPCNIITQGGMTVCGF</sequence>
<organism evidence="1">
    <name type="scientific">Chlorobium phaeobacteroides (strain BS1)</name>
    <dbReference type="NCBI Taxonomy" id="331678"/>
    <lineage>
        <taxon>Bacteria</taxon>
        <taxon>Pseudomonadati</taxon>
        <taxon>Chlorobiota</taxon>
        <taxon>Chlorobiia</taxon>
        <taxon>Chlorobiales</taxon>
        <taxon>Chlorobiaceae</taxon>
        <taxon>Chlorobium/Pelodictyon group</taxon>
        <taxon>Chlorobium</taxon>
    </lineage>
</organism>
<proteinExistence type="predicted"/>
<dbReference type="AlphaFoldDB" id="B3EN14"/>
<accession>B3EN14</accession>
<dbReference type="KEGG" id="cpb:Cphamn1_2094"/>
<reference evidence="1" key="1">
    <citation type="submission" date="2008-06" db="EMBL/GenBank/DDBJ databases">
        <title>Complete sequence of Chlorobium phaeobacteroides BS1.</title>
        <authorList>
            <consortium name="US DOE Joint Genome Institute"/>
            <person name="Lucas S."/>
            <person name="Copeland A."/>
            <person name="Lapidus A."/>
            <person name="Glavina del Rio T."/>
            <person name="Dalin E."/>
            <person name="Tice H."/>
            <person name="Bruce D."/>
            <person name="Goodwin L."/>
            <person name="Pitluck S."/>
            <person name="Schmutz J."/>
            <person name="Larimer F."/>
            <person name="Land M."/>
            <person name="Hauser L."/>
            <person name="Kyrpides N."/>
            <person name="Ovchinnikova G."/>
            <person name="Li T."/>
            <person name="Liu Z."/>
            <person name="Zhao F."/>
            <person name="Overmann J."/>
            <person name="Bryant D.A."/>
            <person name="Richardson P."/>
        </authorList>
    </citation>
    <scope>NUCLEOTIDE SEQUENCE [LARGE SCALE GENOMIC DNA]</scope>
    <source>
        <strain evidence="1">BS1</strain>
    </source>
</reference>
<dbReference type="HOGENOM" id="CLU_2971051_0_0_10"/>
<gene>
    <name evidence="1" type="ordered locus">Cphamn1_2094</name>
</gene>
<evidence type="ECO:0000313" key="1">
    <source>
        <dbReference type="EMBL" id="ACE05003.1"/>
    </source>
</evidence>
<dbReference type="EMBL" id="CP001101">
    <property type="protein sequence ID" value="ACE05003.1"/>
    <property type="molecule type" value="Genomic_DNA"/>
</dbReference>
<protein>
    <submittedName>
        <fullName evidence="1">Uncharacterized protein</fullName>
    </submittedName>
</protein>
<name>B3EN14_CHLPB</name>